<evidence type="ECO:0000313" key="2">
    <source>
        <dbReference type="Proteomes" id="UP000580051"/>
    </source>
</evidence>
<protein>
    <submittedName>
        <fullName evidence="1">Uncharacterized protein</fullName>
    </submittedName>
</protein>
<dbReference type="AlphaFoldDB" id="A0A6V8NPJ9"/>
<proteinExistence type="predicted"/>
<feature type="non-terminal residue" evidence="1">
    <location>
        <position position="31"/>
    </location>
</feature>
<sequence length="31" mass="3551">MKIGMFTDTYSPQINGVVTSIISFENELMRQ</sequence>
<gene>
    <name evidence="1" type="ORF">HKBW3S06_01432</name>
</gene>
<organism evidence="1 2">
    <name type="scientific">Candidatus Hakubella thermalkaliphila</name>
    <dbReference type="NCBI Taxonomy" id="2754717"/>
    <lineage>
        <taxon>Bacteria</taxon>
        <taxon>Bacillati</taxon>
        <taxon>Actinomycetota</taxon>
        <taxon>Actinomycetota incertae sedis</taxon>
        <taxon>Candidatus Hakubellales</taxon>
        <taxon>Candidatus Hakubellaceae</taxon>
        <taxon>Candidatus Hakubella</taxon>
    </lineage>
</organism>
<comment type="caution">
    <text evidence="1">The sequence shown here is derived from an EMBL/GenBank/DDBJ whole genome shotgun (WGS) entry which is preliminary data.</text>
</comment>
<accession>A0A6V8NPJ9</accession>
<reference evidence="1 2" key="1">
    <citation type="journal article" date="2020" name="Front. Microbiol.">
        <title>Single-cell genomics of novel Actinobacteria with the Wood-Ljungdahl pathway discovered in a serpentinizing system.</title>
        <authorList>
            <person name="Merino N."/>
            <person name="Kawai M."/>
            <person name="Boyd E.S."/>
            <person name="Colman D.R."/>
            <person name="McGlynn S.E."/>
            <person name="Nealson K.H."/>
            <person name="Kurokawa K."/>
            <person name="Hongoh Y."/>
        </authorList>
    </citation>
    <scope>NUCLEOTIDE SEQUENCE [LARGE SCALE GENOMIC DNA]</scope>
    <source>
        <strain evidence="1 2">S06</strain>
    </source>
</reference>
<name>A0A6V8NPJ9_9ACTN</name>
<dbReference type="Proteomes" id="UP000580051">
    <property type="component" value="Unassembled WGS sequence"/>
</dbReference>
<dbReference type="EMBL" id="BLRV01000262">
    <property type="protein sequence ID" value="GFP22205.1"/>
    <property type="molecule type" value="Genomic_DNA"/>
</dbReference>
<evidence type="ECO:0000313" key="1">
    <source>
        <dbReference type="EMBL" id="GFP22205.1"/>
    </source>
</evidence>
<dbReference type="RefSeq" id="WP_258187213.1">
    <property type="nucleotide sequence ID" value="NZ_BLRV01000262.1"/>
</dbReference>